<dbReference type="Pfam" id="PF14223">
    <property type="entry name" value="Retrotran_gag_2"/>
    <property type="match status" value="1"/>
</dbReference>
<organism evidence="2 3">
    <name type="scientific">Juglans regia</name>
    <name type="common">English walnut</name>
    <dbReference type="NCBI Taxonomy" id="51240"/>
    <lineage>
        <taxon>Eukaryota</taxon>
        <taxon>Viridiplantae</taxon>
        <taxon>Streptophyta</taxon>
        <taxon>Embryophyta</taxon>
        <taxon>Tracheophyta</taxon>
        <taxon>Spermatophyta</taxon>
        <taxon>Magnoliopsida</taxon>
        <taxon>eudicotyledons</taxon>
        <taxon>Gunneridae</taxon>
        <taxon>Pentapetalae</taxon>
        <taxon>rosids</taxon>
        <taxon>fabids</taxon>
        <taxon>Fagales</taxon>
        <taxon>Juglandaceae</taxon>
        <taxon>Juglans</taxon>
    </lineage>
</organism>
<evidence type="ECO:0000313" key="2">
    <source>
        <dbReference type="EMBL" id="KAF5451286.1"/>
    </source>
</evidence>
<dbReference type="PANTHER" id="PTHR47481">
    <property type="match status" value="1"/>
</dbReference>
<gene>
    <name evidence="2" type="ORF">F2P56_026403</name>
</gene>
<dbReference type="Gramene" id="Jr12_00650_p1">
    <property type="protein sequence ID" value="cds.Jr12_00650_p1"/>
    <property type="gene ID" value="Jr12_00650"/>
</dbReference>
<dbReference type="EMBL" id="LIHL02000012">
    <property type="protein sequence ID" value="KAF5451286.1"/>
    <property type="molecule type" value="Genomic_DNA"/>
</dbReference>
<dbReference type="PANTHER" id="PTHR47481:SF10">
    <property type="entry name" value="COPIA-LIKE POLYPROTEIN_RETROTRANSPOSON"/>
    <property type="match status" value="1"/>
</dbReference>
<dbReference type="AlphaFoldDB" id="A0A833X0H2"/>
<protein>
    <recommendedName>
        <fullName evidence="4">Retrotransposon Copia-like N-terminal domain-containing protein</fullName>
    </recommendedName>
</protein>
<evidence type="ECO:0008006" key="4">
    <source>
        <dbReference type="Google" id="ProtNLM"/>
    </source>
</evidence>
<reference evidence="2" key="1">
    <citation type="submission" date="2015-10" db="EMBL/GenBank/DDBJ databases">
        <authorList>
            <person name="Martinez-Garcia P.J."/>
            <person name="Crepeau M.W."/>
            <person name="Puiu D."/>
            <person name="Gonzalez-Ibeas D."/>
            <person name="Whalen J."/>
            <person name="Stevens K."/>
            <person name="Paul R."/>
            <person name="Butterfield T."/>
            <person name="Britton M."/>
            <person name="Reagan R."/>
            <person name="Chakraborty S."/>
            <person name="Walawage S.L."/>
            <person name="Vasquez-Gross H.A."/>
            <person name="Cardeno C."/>
            <person name="Famula R."/>
            <person name="Pratt K."/>
            <person name="Kuruganti S."/>
            <person name="Aradhya M.K."/>
            <person name="Leslie C.A."/>
            <person name="Dandekar A.M."/>
            <person name="Salzberg S.L."/>
            <person name="Wegrzyn J.L."/>
            <person name="Langley C.H."/>
            <person name="Neale D.B."/>
        </authorList>
    </citation>
    <scope>NUCLEOTIDE SEQUENCE</scope>
    <source>
        <tissue evidence="2">Leaves</tissue>
    </source>
</reference>
<sequence length="370" mass="40512">MAPSDKTTNILTTASHFITIKLTIDNYLLWKAQIVPFLQGHQLYGHVDGSLPMPPSSIDNVPNPEHKKWVLQDKLIISTLNSSLSDSVLGQVLDCHTSAEIWTTLQNLFSARSSAHVCHTKFQLATLRKGPESVSDYYNRAKSLAASLTAAGHVLSDSEFSISLLAGLGTEYESLVTFLTTRADTISSAQLYSYLLNHESRISYQTQNLLANTSLAAHHTVRYPPTPQSSRAPSRGGRRGRGRGPFTPRPASPQFYPASPRPDTRPQCQLCQKFGHTALTCYHRLTTPYPSSSPAPFQANNTSLSTPSPNTTTWYPDTAASHHFTSEFNNLNLESTPYQGPDQVFIGDGSSLPIHHLGFTFPGSTPSGSR</sequence>
<dbReference type="Proteomes" id="UP000619265">
    <property type="component" value="Unassembled WGS sequence"/>
</dbReference>
<feature type="region of interest" description="Disordered" evidence="1">
    <location>
        <begin position="221"/>
        <end position="264"/>
    </location>
</feature>
<evidence type="ECO:0000313" key="3">
    <source>
        <dbReference type="Proteomes" id="UP000619265"/>
    </source>
</evidence>
<name>A0A833X0H2_JUGRE</name>
<reference evidence="2" key="2">
    <citation type="submission" date="2020-03" db="EMBL/GenBank/DDBJ databases">
        <title>Walnut 2.0.</title>
        <authorList>
            <person name="Marrano A."/>
            <person name="Britton M."/>
            <person name="Zimin A.V."/>
            <person name="Zaini P.A."/>
            <person name="Workman R."/>
            <person name="Puiu D."/>
            <person name="Bianco L."/>
            <person name="Allen B.J."/>
            <person name="Troggio M."/>
            <person name="Leslie C.A."/>
            <person name="Timp W."/>
            <person name="Dendekar A."/>
            <person name="Salzberg S.L."/>
            <person name="Neale D.B."/>
        </authorList>
    </citation>
    <scope>NUCLEOTIDE SEQUENCE</scope>
    <source>
        <tissue evidence="2">Leaves</tissue>
    </source>
</reference>
<proteinExistence type="predicted"/>
<accession>A0A833X0H2</accession>
<comment type="caution">
    <text evidence="2">The sequence shown here is derived from an EMBL/GenBank/DDBJ whole genome shotgun (WGS) entry which is preliminary data.</text>
</comment>
<evidence type="ECO:0000256" key="1">
    <source>
        <dbReference type="SAM" id="MobiDB-lite"/>
    </source>
</evidence>